<proteinExistence type="predicted"/>
<dbReference type="InterPro" id="IPR008929">
    <property type="entry name" value="Chondroitin_lyas"/>
</dbReference>
<dbReference type="AlphaFoldDB" id="A0A4Z0BT93"/>
<dbReference type="EMBL" id="SMLM01000002">
    <property type="protein sequence ID" value="TFZ02517.1"/>
    <property type="molecule type" value="Genomic_DNA"/>
</dbReference>
<dbReference type="Gene3D" id="2.70.98.70">
    <property type="match status" value="1"/>
</dbReference>
<dbReference type="OrthoDB" id="9147455at2"/>
<keyword evidence="2" id="KW-1185">Reference proteome</keyword>
<accession>A0A4Z0BT93</accession>
<evidence type="ECO:0000313" key="2">
    <source>
        <dbReference type="Proteomes" id="UP000298180"/>
    </source>
</evidence>
<organism evidence="1 2">
    <name type="scientific">Ramlibacter henchirensis</name>
    <dbReference type="NCBI Taxonomy" id="204072"/>
    <lineage>
        <taxon>Bacteria</taxon>
        <taxon>Pseudomonadati</taxon>
        <taxon>Pseudomonadota</taxon>
        <taxon>Betaproteobacteria</taxon>
        <taxon>Burkholderiales</taxon>
        <taxon>Comamonadaceae</taxon>
        <taxon>Ramlibacter</taxon>
    </lineage>
</organism>
<name>A0A4Z0BT93_9BURK</name>
<reference evidence="1 2" key="1">
    <citation type="submission" date="2019-03" db="EMBL/GenBank/DDBJ databases">
        <title>Ramlibacter henchirensis DSM 14656, whole genome shotgun sequence.</title>
        <authorList>
            <person name="Zhang X."/>
            <person name="Feng G."/>
            <person name="Zhu H."/>
        </authorList>
    </citation>
    <scope>NUCLEOTIDE SEQUENCE [LARGE SCALE GENOMIC DNA]</scope>
    <source>
        <strain evidence="1 2">DSM 14656</strain>
    </source>
</reference>
<sequence>MQTEAVYPGDRRLRAAVSLRFLALVLALLVLSCGGGSGSTEQAPTSAACLLVDEASGCHEANFRPTHPRISIDAERLSMLQAKAGRLPDGSLGAPTNDENWQVIYPYLKSQARLTQGYDYGLEAWHFALAHVVTREEEFADRAIHFADRMVANLTSDPIDPSSDSPPCVARYPADLPPTDFANPGRCLSAGQYLYAHYYVKNVALVYDWLHDRLTPEQKESYRAYMRAAVDRIWNNRVDGGWALDDPANNYHYGYLAATMLQVLATWGEDEASVRNWNFIMRDKWPHIVGYLNGDGRGGYWHEGTHYGRKSKLDLVEVLLWLRDASVGRRLDLFKAPGFTYAEEAARFQLYSTQPDVFSKRGQHGYRGSPYDAANNPPTLLQVGDLASHAQGAMTSLDVSLMTMLSDGLSGRPAGASAQYWLREHSAGVLRSRRSRIHEFLFDDPSRGSQDFRSETVLPTFTASAHWFHSRSDWTADATAVSFFSASGPQIASHQHRDQNSFVVWHKGWQAADLNSWSGSGLADDTAVHNTLLLNGQGQRTPILDPRFSANDPGYGRIAAVHASTAVPGLRAVIGDAAAAYGVPEDFGRKVRRTLQRFDRLLVHYRHIVVVGDSVVTSNGAADKITYAVHSRGEFAPLDPRTFVSAAPCGESMFSGPDCIDAMQGGRMVHTTVVPANPVLRPVTGFSGRSSPAIDGFGLELDVSGLAVVMLNAMTFTDRSSAALPIVEAVDNDAGFAGARVDHDGAALLVLLRADASAGPVESMRFTVTATGPHALLISGLVTGRYRITQPDGSGIDDIAVGSDGLLSATVNAGGQISVTRTQ</sequence>
<gene>
    <name evidence="1" type="ORF">EZ313_14750</name>
</gene>
<protein>
    <recommendedName>
        <fullName evidence="3">DUF4962 domain-containing protein</fullName>
    </recommendedName>
</protein>
<dbReference type="Proteomes" id="UP000298180">
    <property type="component" value="Unassembled WGS sequence"/>
</dbReference>
<comment type="caution">
    <text evidence="1">The sequence shown here is derived from an EMBL/GenBank/DDBJ whole genome shotgun (WGS) entry which is preliminary data.</text>
</comment>
<dbReference type="SUPFAM" id="SSF48230">
    <property type="entry name" value="Chondroitin AC/alginate lyase"/>
    <property type="match status" value="1"/>
</dbReference>
<dbReference type="Gene3D" id="1.50.10.100">
    <property type="entry name" value="Chondroitin AC/alginate lyase"/>
    <property type="match status" value="1"/>
</dbReference>
<evidence type="ECO:0000313" key="1">
    <source>
        <dbReference type="EMBL" id="TFZ02517.1"/>
    </source>
</evidence>
<evidence type="ECO:0008006" key="3">
    <source>
        <dbReference type="Google" id="ProtNLM"/>
    </source>
</evidence>
<dbReference type="RefSeq" id="WP_135264042.1">
    <property type="nucleotide sequence ID" value="NZ_SMLM01000002.1"/>
</dbReference>